<evidence type="ECO:0000256" key="3">
    <source>
        <dbReference type="ARBA" id="ARBA00022475"/>
    </source>
</evidence>
<accession>A0A8J3LIB7</accession>
<feature type="transmembrane region" description="Helical" evidence="7">
    <location>
        <begin position="86"/>
        <end position="107"/>
    </location>
</feature>
<feature type="transmembrane region" description="Helical" evidence="7">
    <location>
        <begin position="22"/>
        <end position="47"/>
    </location>
</feature>
<dbReference type="Gene3D" id="1.10.3720.10">
    <property type="entry name" value="MetI-like"/>
    <property type="match status" value="1"/>
</dbReference>
<dbReference type="EMBL" id="BONU01000009">
    <property type="protein sequence ID" value="GIG73467.1"/>
    <property type="molecule type" value="Genomic_DNA"/>
</dbReference>
<dbReference type="CDD" id="cd06261">
    <property type="entry name" value="TM_PBP2"/>
    <property type="match status" value="1"/>
</dbReference>
<evidence type="ECO:0000256" key="5">
    <source>
        <dbReference type="ARBA" id="ARBA00022989"/>
    </source>
</evidence>
<reference evidence="9" key="1">
    <citation type="submission" date="2021-01" db="EMBL/GenBank/DDBJ databases">
        <title>Whole genome shotgun sequence of Planosporangium flavigriseum NBRC 105377.</title>
        <authorList>
            <person name="Komaki H."/>
            <person name="Tamura T."/>
        </authorList>
    </citation>
    <scope>NUCLEOTIDE SEQUENCE</scope>
    <source>
        <strain evidence="9">NBRC 105377</strain>
    </source>
</reference>
<dbReference type="Proteomes" id="UP000653674">
    <property type="component" value="Unassembled WGS sequence"/>
</dbReference>
<proteinExistence type="inferred from homology"/>
<evidence type="ECO:0000259" key="8">
    <source>
        <dbReference type="PROSITE" id="PS50928"/>
    </source>
</evidence>
<comment type="subcellular location">
    <subcellularLocation>
        <location evidence="1 7">Cell membrane</location>
        <topology evidence="1 7">Multi-pass membrane protein</topology>
    </subcellularLocation>
</comment>
<feature type="domain" description="ABC transmembrane type-1" evidence="8">
    <location>
        <begin position="82"/>
        <end position="273"/>
    </location>
</feature>
<feature type="transmembrane region" description="Helical" evidence="7">
    <location>
        <begin position="119"/>
        <end position="141"/>
    </location>
</feature>
<gene>
    <name evidence="9" type="ORF">Pfl04_18710</name>
</gene>
<evidence type="ECO:0000256" key="4">
    <source>
        <dbReference type="ARBA" id="ARBA00022692"/>
    </source>
</evidence>
<name>A0A8J3LIB7_9ACTN</name>
<dbReference type="AlphaFoldDB" id="A0A8J3LIB7"/>
<evidence type="ECO:0000256" key="1">
    <source>
        <dbReference type="ARBA" id="ARBA00004651"/>
    </source>
</evidence>
<comment type="similarity">
    <text evidence="7">Belongs to the binding-protein-dependent transport system permease family.</text>
</comment>
<evidence type="ECO:0000256" key="6">
    <source>
        <dbReference type="ARBA" id="ARBA00023136"/>
    </source>
</evidence>
<protein>
    <submittedName>
        <fullName evidence="9">Sugar ABC transporter permease</fullName>
    </submittedName>
</protein>
<evidence type="ECO:0000313" key="9">
    <source>
        <dbReference type="EMBL" id="GIG73467.1"/>
    </source>
</evidence>
<feature type="transmembrane region" description="Helical" evidence="7">
    <location>
        <begin position="194"/>
        <end position="216"/>
    </location>
</feature>
<dbReference type="GO" id="GO:0005886">
    <property type="term" value="C:plasma membrane"/>
    <property type="evidence" value="ECO:0007669"/>
    <property type="project" value="UniProtKB-SubCell"/>
</dbReference>
<sequence length="287" mass="30861">MTSTAAVAPAKMPRRPRRVGPALRYLAALVIVAVTVVPLLFVILGGFRTTAQINQSPAALPEPWVLSNYATILTSADFWRFLTNSVIIAVVATVVAVAFGSMAGFALSHYRFAGREALYTLFTVGLLFPLGVATLPLYLLLRQIGLLENLMGVAIPQAAFSLPVTIVILRPFMTAIPGELADAAAIDGAGRLTYFWRILLPLSRPALVTVSVLAFVTSWNSYLLPLLVFNDQSHFTLPLGVATFQSQYSQDTARILAFTALSMVPALAFFSFAERRIVGGLTGSVKG</sequence>
<evidence type="ECO:0000256" key="7">
    <source>
        <dbReference type="RuleBase" id="RU363032"/>
    </source>
</evidence>
<evidence type="ECO:0000256" key="2">
    <source>
        <dbReference type="ARBA" id="ARBA00022448"/>
    </source>
</evidence>
<dbReference type="PROSITE" id="PS50928">
    <property type="entry name" value="ABC_TM1"/>
    <property type="match status" value="1"/>
</dbReference>
<dbReference type="InterPro" id="IPR035906">
    <property type="entry name" value="MetI-like_sf"/>
</dbReference>
<dbReference type="SUPFAM" id="SSF161098">
    <property type="entry name" value="MetI-like"/>
    <property type="match status" value="1"/>
</dbReference>
<keyword evidence="2 7" id="KW-0813">Transport</keyword>
<comment type="caution">
    <text evidence="9">The sequence shown here is derived from an EMBL/GenBank/DDBJ whole genome shotgun (WGS) entry which is preliminary data.</text>
</comment>
<dbReference type="Pfam" id="PF00528">
    <property type="entry name" value="BPD_transp_1"/>
    <property type="match status" value="1"/>
</dbReference>
<dbReference type="InterPro" id="IPR000515">
    <property type="entry name" value="MetI-like"/>
</dbReference>
<dbReference type="PANTHER" id="PTHR43744">
    <property type="entry name" value="ABC TRANSPORTER PERMEASE PROTEIN MG189-RELATED-RELATED"/>
    <property type="match status" value="1"/>
</dbReference>
<dbReference type="RefSeq" id="WP_239075411.1">
    <property type="nucleotide sequence ID" value="NZ_BAAAQJ010000012.1"/>
</dbReference>
<feature type="transmembrane region" description="Helical" evidence="7">
    <location>
        <begin position="255"/>
        <end position="273"/>
    </location>
</feature>
<organism evidence="9 10">
    <name type="scientific">Planosporangium flavigriseum</name>
    <dbReference type="NCBI Taxonomy" id="373681"/>
    <lineage>
        <taxon>Bacteria</taxon>
        <taxon>Bacillati</taxon>
        <taxon>Actinomycetota</taxon>
        <taxon>Actinomycetes</taxon>
        <taxon>Micromonosporales</taxon>
        <taxon>Micromonosporaceae</taxon>
        <taxon>Planosporangium</taxon>
    </lineage>
</organism>
<dbReference type="PANTHER" id="PTHR43744:SF12">
    <property type="entry name" value="ABC TRANSPORTER PERMEASE PROTEIN MG189-RELATED"/>
    <property type="match status" value="1"/>
</dbReference>
<keyword evidence="5 7" id="KW-1133">Transmembrane helix</keyword>
<keyword evidence="3" id="KW-1003">Cell membrane</keyword>
<keyword evidence="6 7" id="KW-0472">Membrane</keyword>
<keyword evidence="4 7" id="KW-0812">Transmembrane</keyword>
<evidence type="ECO:0000313" key="10">
    <source>
        <dbReference type="Proteomes" id="UP000653674"/>
    </source>
</evidence>
<keyword evidence="10" id="KW-1185">Reference proteome</keyword>
<dbReference type="GO" id="GO:0055085">
    <property type="term" value="P:transmembrane transport"/>
    <property type="evidence" value="ECO:0007669"/>
    <property type="project" value="InterPro"/>
</dbReference>
<feature type="transmembrane region" description="Helical" evidence="7">
    <location>
        <begin position="153"/>
        <end position="173"/>
    </location>
</feature>